<dbReference type="AlphaFoldDB" id="A0A2T0ZFV5"/>
<evidence type="ECO:0000313" key="13">
    <source>
        <dbReference type="Proteomes" id="UP000237752"/>
    </source>
</evidence>
<evidence type="ECO:0000256" key="4">
    <source>
        <dbReference type="ARBA" id="ARBA00007637"/>
    </source>
</evidence>
<comment type="similarity">
    <text evidence="4 10">Belongs to the NAD(P)-dependent epimerase/dehydratase family.</text>
</comment>
<gene>
    <name evidence="12" type="ORF">CLV47_12243</name>
</gene>
<evidence type="ECO:0000256" key="3">
    <source>
        <dbReference type="ARBA" id="ARBA00004947"/>
    </source>
</evidence>
<evidence type="ECO:0000259" key="11">
    <source>
        <dbReference type="Pfam" id="PF01370"/>
    </source>
</evidence>
<dbReference type="InterPro" id="IPR001509">
    <property type="entry name" value="Epimerase_deHydtase"/>
</dbReference>
<organism evidence="12 13">
    <name type="scientific">Antricoccus suffuscus</name>
    <dbReference type="NCBI Taxonomy" id="1629062"/>
    <lineage>
        <taxon>Bacteria</taxon>
        <taxon>Bacillati</taxon>
        <taxon>Actinomycetota</taxon>
        <taxon>Actinomycetes</taxon>
        <taxon>Geodermatophilales</taxon>
        <taxon>Antricoccaceae</taxon>
        <taxon>Antricoccus</taxon>
    </lineage>
</organism>
<reference evidence="12 13" key="1">
    <citation type="submission" date="2018-03" db="EMBL/GenBank/DDBJ databases">
        <title>Genomic Encyclopedia of Archaeal and Bacterial Type Strains, Phase II (KMG-II): from individual species to whole genera.</title>
        <authorList>
            <person name="Goeker M."/>
        </authorList>
    </citation>
    <scope>NUCLEOTIDE SEQUENCE [LARGE SCALE GENOMIC DNA]</scope>
    <source>
        <strain evidence="12 13">DSM 100065</strain>
    </source>
</reference>
<dbReference type="EMBL" id="PVUE01000022">
    <property type="protein sequence ID" value="PRZ35223.1"/>
    <property type="molecule type" value="Genomic_DNA"/>
</dbReference>
<dbReference type="EC" id="5.1.3.2" evidence="5 10"/>
<dbReference type="CDD" id="cd05247">
    <property type="entry name" value="UDP_G4E_1_SDR_e"/>
    <property type="match status" value="1"/>
</dbReference>
<dbReference type="Pfam" id="PF01370">
    <property type="entry name" value="Epimerase"/>
    <property type="match status" value="1"/>
</dbReference>
<dbReference type="InterPro" id="IPR036291">
    <property type="entry name" value="NAD(P)-bd_dom_sf"/>
</dbReference>
<dbReference type="UniPathway" id="UPA00214"/>
<accession>A0A2T0ZFV5</accession>
<evidence type="ECO:0000313" key="12">
    <source>
        <dbReference type="EMBL" id="PRZ35223.1"/>
    </source>
</evidence>
<dbReference type="SUPFAM" id="SSF51735">
    <property type="entry name" value="NAD(P)-binding Rossmann-fold domains"/>
    <property type="match status" value="1"/>
</dbReference>
<sequence length="314" mass="33379">MKLLVTGGAGYIGSVCTARLVEAGHHVTVLDDLSTGHRDAVHPDARFIEARVHDAADHVDGSYDAVLHFAAKSLVGESVEKPELYWENNVVGSLQLINAVTAAGVGTMIFSSTAATYGAPDRTLIDESCPTMPVNPYGMSKLAVDMMLTAQAQAHGLAAVSLRYFNVGGAYGVFGERHATETHLVPNLLKVATGERNEAAIFGNDYPTRDGTCVRDYLHVVDLSDAHGLALDAATPGMHQVINLGTGTGYTVNDVLDAVRRGTGHEVPARLAERRPGDPAVLVASNAKAKDRLGWAPTRGLDDIVTDAWQFAQR</sequence>
<comment type="caution">
    <text evidence="12">The sequence shown here is derived from an EMBL/GenBank/DDBJ whole genome shotgun (WGS) entry which is preliminary data.</text>
</comment>
<evidence type="ECO:0000256" key="5">
    <source>
        <dbReference type="ARBA" id="ARBA00013189"/>
    </source>
</evidence>
<keyword evidence="9 10" id="KW-0119">Carbohydrate metabolism</keyword>
<dbReference type="Gene3D" id="3.90.25.10">
    <property type="entry name" value="UDP-galactose 4-epimerase, domain 1"/>
    <property type="match status" value="1"/>
</dbReference>
<evidence type="ECO:0000256" key="2">
    <source>
        <dbReference type="ARBA" id="ARBA00001911"/>
    </source>
</evidence>
<evidence type="ECO:0000256" key="10">
    <source>
        <dbReference type="RuleBase" id="RU366046"/>
    </source>
</evidence>
<evidence type="ECO:0000256" key="1">
    <source>
        <dbReference type="ARBA" id="ARBA00000083"/>
    </source>
</evidence>
<dbReference type="Proteomes" id="UP000237752">
    <property type="component" value="Unassembled WGS sequence"/>
</dbReference>
<proteinExistence type="inferred from homology"/>
<comment type="catalytic activity">
    <reaction evidence="1 10">
        <text>UDP-alpha-D-glucose = UDP-alpha-D-galactose</text>
        <dbReference type="Rhea" id="RHEA:22168"/>
        <dbReference type="ChEBI" id="CHEBI:58885"/>
        <dbReference type="ChEBI" id="CHEBI:66914"/>
        <dbReference type="EC" id="5.1.3.2"/>
    </reaction>
</comment>
<comment type="subunit">
    <text evidence="10">Homodimer.</text>
</comment>
<feature type="domain" description="NAD-dependent epimerase/dehydratase" evidence="11">
    <location>
        <begin position="4"/>
        <end position="245"/>
    </location>
</feature>
<keyword evidence="13" id="KW-1185">Reference proteome</keyword>
<keyword evidence="8 10" id="KW-0413">Isomerase</keyword>
<protein>
    <recommendedName>
        <fullName evidence="6 10">UDP-glucose 4-epimerase</fullName>
        <ecNumber evidence="5 10">5.1.3.2</ecNumber>
    </recommendedName>
</protein>
<dbReference type="NCBIfam" id="TIGR01179">
    <property type="entry name" value="galE"/>
    <property type="match status" value="1"/>
</dbReference>
<name>A0A2T0ZFV5_9ACTN</name>
<dbReference type="PANTHER" id="PTHR43725">
    <property type="entry name" value="UDP-GLUCOSE 4-EPIMERASE"/>
    <property type="match status" value="1"/>
</dbReference>
<dbReference type="GO" id="GO:0003978">
    <property type="term" value="F:UDP-glucose 4-epimerase activity"/>
    <property type="evidence" value="ECO:0007669"/>
    <property type="project" value="UniProtKB-UniRule"/>
</dbReference>
<comment type="cofactor">
    <cofactor evidence="2 10">
        <name>NAD(+)</name>
        <dbReference type="ChEBI" id="CHEBI:57540"/>
    </cofactor>
</comment>
<comment type="pathway">
    <text evidence="3 10">Carbohydrate metabolism; galactose metabolism.</text>
</comment>
<dbReference type="PANTHER" id="PTHR43725:SF53">
    <property type="entry name" value="UDP-ARABINOSE 4-EPIMERASE 1"/>
    <property type="match status" value="1"/>
</dbReference>
<evidence type="ECO:0000256" key="8">
    <source>
        <dbReference type="ARBA" id="ARBA00023235"/>
    </source>
</evidence>
<dbReference type="RefSeq" id="WP_106350751.1">
    <property type="nucleotide sequence ID" value="NZ_PVUE01000022.1"/>
</dbReference>
<dbReference type="GO" id="GO:0033499">
    <property type="term" value="P:galactose catabolic process via UDP-galactose, Leloir pathway"/>
    <property type="evidence" value="ECO:0007669"/>
    <property type="project" value="TreeGrafter"/>
</dbReference>
<keyword evidence="7 10" id="KW-0520">NAD</keyword>
<evidence type="ECO:0000256" key="6">
    <source>
        <dbReference type="ARBA" id="ARBA00018569"/>
    </source>
</evidence>
<dbReference type="OrthoDB" id="9801785at2"/>
<dbReference type="InterPro" id="IPR005886">
    <property type="entry name" value="UDP_G4E"/>
</dbReference>
<dbReference type="Gene3D" id="3.40.50.720">
    <property type="entry name" value="NAD(P)-binding Rossmann-like Domain"/>
    <property type="match status" value="1"/>
</dbReference>
<evidence type="ECO:0000256" key="7">
    <source>
        <dbReference type="ARBA" id="ARBA00023027"/>
    </source>
</evidence>
<evidence type="ECO:0000256" key="9">
    <source>
        <dbReference type="ARBA" id="ARBA00023277"/>
    </source>
</evidence>